<protein>
    <submittedName>
        <fullName evidence="1">Uncharacterized protein</fullName>
    </submittedName>
</protein>
<gene>
    <name evidence="1" type="ORF">HAX54_007373</name>
</gene>
<organism evidence="1 2">
    <name type="scientific">Datura stramonium</name>
    <name type="common">Jimsonweed</name>
    <name type="synonym">Common thornapple</name>
    <dbReference type="NCBI Taxonomy" id="4076"/>
    <lineage>
        <taxon>Eukaryota</taxon>
        <taxon>Viridiplantae</taxon>
        <taxon>Streptophyta</taxon>
        <taxon>Embryophyta</taxon>
        <taxon>Tracheophyta</taxon>
        <taxon>Spermatophyta</taxon>
        <taxon>Magnoliopsida</taxon>
        <taxon>eudicotyledons</taxon>
        <taxon>Gunneridae</taxon>
        <taxon>Pentapetalae</taxon>
        <taxon>asterids</taxon>
        <taxon>lamiids</taxon>
        <taxon>Solanales</taxon>
        <taxon>Solanaceae</taxon>
        <taxon>Solanoideae</taxon>
        <taxon>Datureae</taxon>
        <taxon>Datura</taxon>
    </lineage>
</organism>
<sequence length="109" mass="12195">STSRLRGNNERERGLYTSRVGHRVAPGHGIRGNNMDIRHQQHPVQNLVMVRQWSRGSDSLEGWYHRHVGRAAEVMWGLAEPGIQLGRAHGRFFSLGNQQVAYPLAGGTS</sequence>
<evidence type="ECO:0000313" key="2">
    <source>
        <dbReference type="Proteomes" id="UP000823775"/>
    </source>
</evidence>
<accession>A0ABS8WYP2</accession>
<feature type="non-terminal residue" evidence="1">
    <location>
        <position position="1"/>
    </location>
</feature>
<dbReference type="EMBL" id="JACEIK010013792">
    <property type="protein sequence ID" value="MCE3216666.1"/>
    <property type="molecule type" value="Genomic_DNA"/>
</dbReference>
<evidence type="ECO:0000313" key="1">
    <source>
        <dbReference type="EMBL" id="MCE3216666.1"/>
    </source>
</evidence>
<keyword evidence="2" id="KW-1185">Reference proteome</keyword>
<reference evidence="1 2" key="1">
    <citation type="journal article" date="2021" name="BMC Genomics">
        <title>Datura genome reveals duplications of psychoactive alkaloid biosynthetic genes and high mutation rate following tissue culture.</title>
        <authorList>
            <person name="Rajewski A."/>
            <person name="Carter-House D."/>
            <person name="Stajich J."/>
            <person name="Litt A."/>
        </authorList>
    </citation>
    <scope>NUCLEOTIDE SEQUENCE [LARGE SCALE GENOMIC DNA]</scope>
    <source>
        <strain evidence="1">AR-01</strain>
    </source>
</reference>
<dbReference type="Proteomes" id="UP000823775">
    <property type="component" value="Unassembled WGS sequence"/>
</dbReference>
<comment type="caution">
    <text evidence="1">The sequence shown here is derived from an EMBL/GenBank/DDBJ whole genome shotgun (WGS) entry which is preliminary data.</text>
</comment>
<name>A0ABS8WYP2_DATST</name>
<proteinExistence type="predicted"/>
<feature type="non-terminal residue" evidence="1">
    <location>
        <position position="109"/>
    </location>
</feature>